<dbReference type="Proteomes" id="UP000095651">
    <property type="component" value="Unassembled WGS sequence"/>
</dbReference>
<organism evidence="9 10">
    <name type="scientific">Hungatella hathewayi</name>
    <dbReference type="NCBI Taxonomy" id="154046"/>
    <lineage>
        <taxon>Bacteria</taxon>
        <taxon>Bacillati</taxon>
        <taxon>Bacillota</taxon>
        <taxon>Clostridia</taxon>
        <taxon>Lachnospirales</taxon>
        <taxon>Lachnospiraceae</taxon>
        <taxon>Hungatella</taxon>
    </lineage>
</organism>
<dbReference type="RefSeq" id="WP_055656732.1">
    <property type="nucleotide sequence ID" value="NZ_CABIXC010000008.1"/>
</dbReference>
<dbReference type="PANTHER" id="PTHR30193">
    <property type="entry name" value="ABC TRANSPORTER PERMEASE PROTEIN"/>
    <property type="match status" value="1"/>
</dbReference>
<dbReference type="CDD" id="cd06261">
    <property type="entry name" value="TM_PBP2"/>
    <property type="match status" value="1"/>
</dbReference>
<protein>
    <submittedName>
        <fullName evidence="9">Sugar ABC transporter permease</fullName>
    </submittedName>
</protein>
<evidence type="ECO:0000256" key="3">
    <source>
        <dbReference type="ARBA" id="ARBA00022475"/>
    </source>
</evidence>
<evidence type="ECO:0000256" key="2">
    <source>
        <dbReference type="ARBA" id="ARBA00022448"/>
    </source>
</evidence>
<dbReference type="SUPFAM" id="SSF161098">
    <property type="entry name" value="MetI-like"/>
    <property type="match status" value="1"/>
</dbReference>
<evidence type="ECO:0000256" key="7">
    <source>
        <dbReference type="RuleBase" id="RU363032"/>
    </source>
</evidence>
<feature type="transmembrane region" description="Helical" evidence="7">
    <location>
        <begin position="78"/>
        <end position="98"/>
    </location>
</feature>
<evidence type="ECO:0000256" key="4">
    <source>
        <dbReference type="ARBA" id="ARBA00022692"/>
    </source>
</evidence>
<dbReference type="PROSITE" id="PS50928">
    <property type="entry name" value="ABC_TM1"/>
    <property type="match status" value="1"/>
</dbReference>
<dbReference type="Pfam" id="PF00528">
    <property type="entry name" value="BPD_transp_1"/>
    <property type="match status" value="1"/>
</dbReference>
<reference evidence="9 10" key="1">
    <citation type="submission" date="2015-09" db="EMBL/GenBank/DDBJ databases">
        <authorList>
            <consortium name="Pathogen Informatics"/>
        </authorList>
    </citation>
    <scope>NUCLEOTIDE SEQUENCE [LARGE SCALE GENOMIC DNA]</scope>
    <source>
        <strain evidence="9 10">2789STDY5608850</strain>
    </source>
</reference>
<evidence type="ECO:0000256" key="6">
    <source>
        <dbReference type="ARBA" id="ARBA00023136"/>
    </source>
</evidence>
<evidence type="ECO:0000313" key="10">
    <source>
        <dbReference type="Proteomes" id="UP000095651"/>
    </source>
</evidence>
<dbReference type="Gene3D" id="1.10.3720.10">
    <property type="entry name" value="MetI-like"/>
    <property type="match status" value="1"/>
</dbReference>
<comment type="subcellular location">
    <subcellularLocation>
        <location evidence="1 7">Cell membrane</location>
        <topology evidence="1 7">Multi-pass membrane protein</topology>
    </subcellularLocation>
</comment>
<evidence type="ECO:0000256" key="5">
    <source>
        <dbReference type="ARBA" id="ARBA00022989"/>
    </source>
</evidence>
<evidence type="ECO:0000256" key="1">
    <source>
        <dbReference type="ARBA" id="ARBA00004651"/>
    </source>
</evidence>
<keyword evidence="3" id="KW-1003">Cell membrane</keyword>
<accession>A0A174G4J5</accession>
<dbReference type="InterPro" id="IPR051393">
    <property type="entry name" value="ABC_transporter_permease"/>
</dbReference>
<dbReference type="InterPro" id="IPR000515">
    <property type="entry name" value="MetI-like"/>
</dbReference>
<keyword evidence="4 7" id="KW-0812">Transmembrane</keyword>
<keyword evidence="5 7" id="KW-1133">Transmembrane helix</keyword>
<dbReference type="AlphaFoldDB" id="A0A174G4J5"/>
<feature type="transmembrane region" description="Helical" evidence="7">
    <location>
        <begin position="265"/>
        <end position="290"/>
    </location>
</feature>
<proteinExistence type="inferred from homology"/>
<feature type="domain" description="ABC transmembrane type-1" evidence="8">
    <location>
        <begin position="72"/>
        <end position="286"/>
    </location>
</feature>
<evidence type="ECO:0000313" key="9">
    <source>
        <dbReference type="EMBL" id="CUO57472.1"/>
    </source>
</evidence>
<dbReference type="InterPro" id="IPR035906">
    <property type="entry name" value="MetI-like_sf"/>
</dbReference>
<sequence>MKRKYSKKYHNLPVTVMFLAPAFLIYTVFLFLPLILTFWYSLTTWNGVSAKVFAGLDNYRELAASSDYWLTFSNTVKLTVISLIVQIGAGILLAYLLYSWTKGMKIFRTIYFLPVVIAPVAIGLMFSLFYNSEIGIFNKILTAVGLGRFATNWLSNPRTLLYAVMAPQVWQYIGLYVTIFLGALQSVPEDLIESAQIDGAGKLQSFFHVILPQITGFMNICIILCLTGSLKAFDHSWIMTGGGPGVRSAYLGVFMYKSAFVNSDFGLGSAVTITIVAVSLTVTILFNWFADRKKG</sequence>
<feature type="transmembrane region" description="Helical" evidence="7">
    <location>
        <begin position="12"/>
        <end position="40"/>
    </location>
</feature>
<dbReference type="PANTHER" id="PTHR30193:SF37">
    <property type="entry name" value="INNER MEMBRANE ABC TRANSPORTER PERMEASE PROTEIN YCJO"/>
    <property type="match status" value="1"/>
</dbReference>
<dbReference type="EMBL" id="CYZE01000008">
    <property type="protein sequence ID" value="CUO57472.1"/>
    <property type="molecule type" value="Genomic_DNA"/>
</dbReference>
<feature type="transmembrane region" description="Helical" evidence="7">
    <location>
        <begin position="205"/>
        <end position="230"/>
    </location>
</feature>
<dbReference type="GO" id="GO:0055085">
    <property type="term" value="P:transmembrane transport"/>
    <property type="evidence" value="ECO:0007669"/>
    <property type="project" value="InterPro"/>
</dbReference>
<keyword evidence="2 7" id="KW-0813">Transport</keyword>
<keyword evidence="6 7" id="KW-0472">Membrane</keyword>
<name>A0A174G4J5_9FIRM</name>
<gene>
    <name evidence="9" type="primary">ugpA_51</name>
    <name evidence="9" type="ORF">ERS852407_03244</name>
</gene>
<feature type="transmembrane region" description="Helical" evidence="7">
    <location>
        <begin position="160"/>
        <end position="184"/>
    </location>
</feature>
<dbReference type="GO" id="GO:0005886">
    <property type="term" value="C:plasma membrane"/>
    <property type="evidence" value="ECO:0007669"/>
    <property type="project" value="UniProtKB-SubCell"/>
</dbReference>
<feature type="transmembrane region" description="Helical" evidence="7">
    <location>
        <begin position="110"/>
        <end position="130"/>
    </location>
</feature>
<evidence type="ECO:0000259" key="8">
    <source>
        <dbReference type="PROSITE" id="PS50928"/>
    </source>
</evidence>
<comment type="similarity">
    <text evidence="7">Belongs to the binding-protein-dependent transport system permease family.</text>
</comment>